<evidence type="ECO:0008006" key="5">
    <source>
        <dbReference type="Google" id="ProtNLM"/>
    </source>
</evidence>
<evidence type="ECO:0000256" key="1">
    <source>
        <dbReference type="ARBA" id="ARBA00023125"/>
    </source>
</evidence>
<dbReference type="RefSeq" id="WP_379143164.1">
    <property type="nucleotide sequence ID" value="NZ_JBHUEN010000037.1"/>
</dbReference>
<evidence type="ECO:0000313" key="3">
    <source>
        <dbReference type="EMBL" id="MFD1882500.1"/>
    </source>
</evidence>
<protein>
    <recommendedName>
        <fullName evidence="5">BrnA antitoxin of type II toxin-antitoxin system</fullName>
    </recommendedName>
</protein>
<proteinExistence type="predicted"/>
<dbReference type="EMBL" id="JBHUEN010000037">
    <property type="protein sequence ID" value="MFD1882500.1"/>
    <property type="molecule type" value="Genomic_DNA"/>
</dbReference>
<sequence>MAKPGKLCFEIDLAARRAGKTRSGAISERFARAVGAKEDGWDAPRFKDLVERYVDVHLPNLAQTNASDQRFMLTKLVGPEWNDRLVTEITSYEVEKLLNRIAEGRARPHKAKPNNRARKPQGAKPTPVRARLVAPSIAAKKFVRP</sequence>
<keyword evidence="4" id="KW-1185">Reference proteome</keyword>
<comment type="caution">
    <text evidence="3">The sequence shown here is derived from an EMBL/GenBank/DDBJ whole genome shotgun (WGS) entry which is preliminary data.</text>
</comment>
<dbReference type="Gene3D" id="1.10.150.130">
    <property type="match status" value="1"/>
</dbReference>
<evidence type="ECO:0000313" key="4">
    <source>
        <dbReference type="Proteomes" id="UP001597213"/>
    </source>
</evidence>
<keyword evidence="1" id="KW-0238">DNA-binding</keyword>
<evidence type="ECO:0000256" key="2">
    <source>
        <dbReference type="SAM" id="MobiDB-lite"/>
    </source>
</evidence>
<reference evidence="4" key="1">
    <citation type="journal article" date="2019" name="Int. J. Syst. Evol. Microbiol.">
        <title>The Global Catalogue of Microorganisms (GCM) 10K type strain sequencing project: providing services to taxonomists for standard genome sequencing and annotation.</title>
        <authorList>
            <consortium name="The Broad Institute Genomics Platform"/>
            <consortium name="The Broad Institute Genome Sequencing Center for Infectious Disease"/>
            <person name="Wu L."/>
            <person name="Ma J."/>
        </authorList>
    </citation>
    <scope>NUCLEOTIDE SEQUENCE [LARGE SCALE GENOMIC DNA]</scope>
    <source>
        <strain evidence="4">CCUG 56029</strain>
    </source>
</reference>
<accession>A0ABW4R8Z5</accession>
<name>A0ABW4R8Z5_9RHOB</name>
<dbReference type="Proteomes" id="UP001597213">
    <property type="component" value="Unassembled WGS sequence"/>
</dbReference>
<organism evidence="3 4">
    <name type="scientific">Paracoccus pacificus</name>
    <dbReference type="NCBI Taxonomy" id="1463598"/>
    <lineage>
        <taxon>Bacteria</taxon>
        <taxon>Pseudomonadati</taxon>
        <taxon>Pseudomonadota</taxon>
        <taxon>Alphaproteobacteria</taxon>
        <taxon>Rhodobacterales</taxon>
        <taxon>Paracoccaceae</taxon>
        <taxon>Paracoccus</taxon>
    </lineage>
</organism>
<feature type="compositionally biased region" description="Basic residues" evidence="2">
    <location>
        <begin position="107"/>
        <end position="121"/>
    </location>
</feature>
<feature type="region of interest" description="Disordered" evidence="2">
    <location>
        <begin position="103"/>
        <end position="130"/>
    </location>
</feature>
<dbReference type="InterPro" id="IPR010998">
    <property type="entry name" value="Integrase_recombinase_N"/>
</dbReference>
<gene>
    <name evidence="3" type="ORF">ACFSCT_12320</name>
</gene>